<dbReference type="Pfam" id="PF01425">
    <property type="entry name" value="Amidase"/>
    <property type="match status" value="1"/>
</dbReference>
<dbReference type="AlphaFoldDB" id="A0A0N4ZED9"/>
<dbReference type="InterPro" id="IPR000120">
    <property type="entry name" value="Amidase"/>
</dbReference>
<dbReference type="SUPFAM" id="SSF75304">
    <property type="entry name" value="Amidase signature (AS) enzymes"/>
    <property type="match status" value="1"/>
</dbReference>
<dbReference type="InterPro" id="IPR023631">
    <property type="entry name" value="Amidase_dom"/>
</dbReference>
<feature type="domain" description="Amidase" evidence="1">
    <location>
        <begin position="16"/>
        <end position="102"/>
    </location>
</feature>
<dbReference type="STRING" id="131310.A0A0N4ZED9"/>
<dbReference type="GO" id="GO:0003824">
    <property type="term" value="F:catalytic activity"/>
    <property type="evidence" value="ECO:0007669"/>
    <property type="project" value="InterPro"/>
</dbReference>
<keyword evidence="2" id="KW-1185">Reference proteome</keyword>
<evidence type="ECO:0000259" key="1">
    <source>
        <dbReference type="Pfam" id="PF01425"/>
    </source>
</evidence>
<dbReference type="Gene3D" id="3.90.1300.10">
    <property type="entry name" value="Amidase signature (AS) domain"/>
    <property type="match status" value="1"/>
</dbReference>
<name>A0A0N4ZED9_PARTI</name>
<protein>
    <submittedName>
        <fullName evidence="3">Amidase domain-containing protein</fullName>
    </submittedName>
</protein>
<evidence type="ECO:0000313" key="3">
    <source>
        <dbReference type="WBParaSite" id="PTRK_0000603800.1"/>
    </source>
</evidence>
<dbReference type="WBParaSite" id="PTRK_0000603800.1">
    <property type="protein sequence ID" value="PTRK_0000603800.1"/>
    <property type="gene ID" value="PTRK_0000603800"/>
</dbReference>
<dbReference type="PANTHER" id="PTHR11895:SF7">
    <property type="entry name" value="GLUTAMYL-TRNA(GLN) AMIDOTRANSFERASE SUBUNIT A, MITOCHONDRIAL"/>
    <property type="match status" value="1"/>
</dbReference>
<dbReference type="PANTHER" id="PTHR11895">
    <property type="entry name" value="TRANSAMIDASE"/>
    <property type="match status" value="1"/>
</dbReference>
<reference evidence="3" key="1">
    <citation type="submission" date="2017-02" db="UniProtKB">
        <authorList>
            <consortium name="WormBaseParasite"/>
        </authorList>
    </citation>
    <scope>IDENTIFICATION</scope>
</reference>
<evidence type="ECO:0000313" key="2">
    <source>
        <dbReference type="Proteomes" id="UP000038045"/>
    </source>
</evidence>
<dbReference type="Proteomes" id="UP000038045">
    <property type="component" value="Unplaced"/>
</dbReference>
<organism evidence="2 3">
    <name type="scientific">Parastrongyloides trichosuri</name>
    <name type="common">Possum-specific nematode worm</name>
    <dbReference type="NCBI Taxonomy" id="131310"/>
    <lineage>
        <taxon>Eukaryota</taxon>
        <taxon>Metazoa</taxon>
        <taxon>Ecdysozoa</taxon>
        <taxon>Nematoda</taxon>
        <taxon>Chromadorea</taxon>
        <taxon>Rhabditida</taxon>
        <taxon>Tylenchina</taxon>
        <taxon>Panagrolaimomorpha</taxon>
        <taxon>Strongyloidoidea</taxon>
        <taxon>Strongyloididae</taxon>
        <taxon>Parastrongyloides</taxon>
    </lineage>
</organism>
<proteinExistence type="predicted"/>
<dbReference type="InterPro" id="IPR036928">
    <property type="entry name" value="AS_sf"/>
</dbReference>
<sequence>MSVNDFATRNTTSSQEAAEAAIARYEQAEELIQAFAHLDKEQVRRVAKEQENNTGPLKGLVIGIKDLINTADAPATYGSPIYRDNRPTQDAAIVQALRAAGAPAQNPQPLESGAHARWLLIRLGRCRSRQCGAGGLGHPDSGVRGTPRHLLRNLWLQTQLRRLAQQRLENHQPVFGYRGNLGPAPGRCAPRFQCTAQHAGSIASPAASPFAPELFAHALVGGYCRGSA</sequence>
<accession>A0A0N4ZED9</accession>